<dbReference type="InterPro" id="IPR036259">
    <property type="entry name" value="MFS_trans_sf"/>
</dbReference>
<gene>
    <name evidence="7" type="ORF">FE263_09400</name>
</gene>
<dbReference type="OrthoDB" id="9812221at2"/>
<organism evidence="7 8">
    <name type="scientific">Lichenicoccus roseus</name>
    <dbReference type="NCBI Taxonomy" id="2683649"/>
    <lineage>
        <taxon>Bacteria</taxon>
        <taxon>Pseudomonadati</taxon>
        <taxon>Pseudomonadota</taxon>
        <taxon>Alphaproteobacteria</taxon>
        <taxon>Acetobacterales</taxon>
        <taxon>Acetobacteraceae</taxon>
        <taxon>Lichenicoccus</taxon>
    </lineage>
</organism>
<feature type="transmembrane region" description="Helical" evidence="5">
    <location>
        <begin position="350"/>
        <end position="370"/>
    </location>
</feature>
<feature type="transmembrane region" description="Helical" evidence="5">
    <location>
        <begin position="246"/>
        <end position="265"/>
    </location>
</feature>
<dbReference type="SUPFAM" id="SSF103473">
    <property type="entry name" value="MFS general substrate transporter"/>
    <property type="match status" value="1"/>
</dbReference>
<feature type="transmembrane region" description="Helical" evidence="5">
    <location>
        <begin position="181"/>
        <end position="204"/>
    </location>
</feature>
<feature type="transmembrane region" description="Helical" evidence="5">
    <location>
        <begin position="325"/>
        <end position="343"/>
    </location>
</feature>
<dbReference type="GO" id="GO:0022857">
    <property type="term" value="F:transmembrane transporter activity"/>
    <property type="evidence" value="ECO:0007669"/>
    <property type="project" value="InterPro"/>
</dbReference>
<dbReference type="RefSeq" id="WP_138325758.1">
    <property type="nucleotide sequence ID" value="NZ_VCDI01000003.1"/>
</dbReference>
<dbReference type="Pfam" id="PF07690">
    <property type="entry name" value="MFS_1"/>
    <property type="match status" value="1"/>
</dbReference>
<feature type="transmembrane region" description="Helical" evidence="5">
    <location>
        <begin position="490"/>
        <end position="509"/>
    </location>
</feature>
<dbReference type="PANTHER" id="PTHR23501:SF51">
    <property type="entry name" value="MULTIDRUG RESISTANCE PROTEIN B"/>
    <property type="match status" value="1"/>
</dbReference>
<feature type="transmembrane region" description="Helical" evidence="5">
    <location>
        <begin position="416"/>
        <end position="437"/>
    </location>
</feature>
<proteinExistence type="predicted"/>
<feature type="transmembrane region" description="Helical" evidence="5">
    <location>
        <begin position="154"/>
        <end position="175"/>
    </location>
</feature>
<keyword evidence="8" id="KW-1185">Reference proteome</keyword>
<evidence type="ECO:0000256" key="4">
    <source>
        <dbReference type="ARBA" id="ARBA00023136"/>
    </source>
</evidence>
<dbReference type="GO" id="GO:0005886">
    <property type="term" value="C:plasma membrane"/>
    <property type="evidence" value="ECO:0007669"/>
    <property type="project" value="TreeGrafter"/>
</dbReference>
<reference evidence="7 8" key="1">
    <citation type="submission" date="2019-05" db="EMBL/GenBank/DDBJ databases">
        <authorList>
            <person name="Pankratov T."/>
            <person name="Grouzdev D."/>
        </authorList>
    </citation>
    <scope>NUCLEOTIDE SEQUENCE [LARGE SCALE GENOMIC DNA]</scope>
    <source>
        <strain evidence="7 8">KEBCLARHB70R</strain>
    </source>
</reference>
<evidence type="ECO:0000313" key="8">
    <source>
        <dbReference type="Proteomes" id="UP000305654"/>
    </source>
</evidence>
<dbReference type="InterPro" id="IPR011701">
    <property type="entry name" value="MFS"/>
</dbReference>
<dbReference type="PANTHER" id="PTHR23501">
    <property type="entry name" value="MAJOR FACILITATOR SUPERFAMILY"/>
    <property type="match status" value="1"/>
</dbReference>
<feature type="transmembrane region" description="Helical" evidence="5">
    <location>
        <begin position="21"/>
        <end position="42"/>
    </location>
</feature>
<evidence type="ECO:0000256" key="1">
    <source>
        <dbReference type="ARBA" id="ARBA00004141"/>
    </source>
</evidence>
<evidence type="ECO:0000256" key="2">
    <source>
        <dbReference type="ARBA" id="ARBA00022692"/>
    </source>
</evidence>
<comment type="subcellular location">
    <subcellularLocation>
        <location evidence="1">Membrane</location>
        <topology evidence="1">Multi-pass membrane protein</topology>
    </subcellularLocation>
</comment>
<feature type="domain" description="Major facilitator superfamily (MFS) profile" evidence="6">
    <location>
        <begin position="29"/>
        <end position="513"/>
    </location>
</feature>
<name>A0A5R9JAA4_9PROT</name>
<feature type="transmembrane region" description="Helical" evidence="5">
    <location>
        <begin position="382"/>
        <end position="404"/>
    </location>
</feature>
<evidence type="ECO:0000313" key="7">
    <source>
        <dbReference type="EMBL" id="TLU72296.1"/>
    </source>
</evidence>
<evidence type="ECO:0000259" key="6">
    <source>
        <dbReference type="PROSITE" id="PS50850"/>
    </source>
</evidence>
<protein>
    <submittedName>
        <fullName evidence="7">MFS transporter</fullName>
    </submittedName>
</protein>
<feature type="transmembrane region" description="Helical" evidence="5">
    <location>
        <begin position="95"/>
        <end position="114"/>
    </location>
</feature>
<feature type="transmembrane region" description="Helical" evidence="5">
    <location>
        <begin position="285"/>
        <end position="305"/>
    </location>
</feature>
<keyword evidence="4 5" id="KW-0472">Membrane</keyword>
<dbReference type="Gene3D" id="1.20.1250.20">
    <property type="entry name" value="MFS general substrate transporter like domains"/>
    <property type="match status" value="1"/>
</dbReference>
<comment type="caution">
    <text evidence="7">The sequence shown here is derived from an EMBL/GenBank/DDBJ whole genome shotgun (WGS) entry which is preliminary data.</text>
</comment>
<keyword evidence="2 5" id="KW-0812">Transmembrane</keyword>
<evidence type="ECO:0000256" key="5">
    <source>
        <dbReference type="SAM" id="Phobius"/>
    </source>
</evidence>
<dbReference type="PROSITE" id="PS50850">
    <property type="entry name" value="MFS"/>
    <property type="match status" value="1"/>
</dbReference>
<feature type="transmembrane region" description="Helical" evidence="5">
    <location>
        <begin position="216"/>
        <end position="234"/>
    </location>
</feature>
<dbReference type="EMBL" id="VCDI01000003">
    <property type="protein sequence ID" value="TLU72296.1"/>
    <property type="molecule type" value="Genomic_DNA"/>
</dbReference>
<dbReference type="AlphaFoldDB" id="A0A5R9JAA4"/>
<dbReference type="Proteomes" id="UP000305654">
    <property type="component" value="Unassembled WGS sequence"/>
</dbReference>
<dbReference type="InterPro" id="IPR020846">
    <property type="entry name" value="MFS_dom"/>
</dbReference>
<sequence>MGALLRQLAAQKQPAPDDAPPVTAGMLLGTAGLVLFAFLYYIDERMASAAAADLRGGFRQGSDDGSWLSTAYTLGQVLMIPMTPWLAMVFSPRRMAAVLIVVTVLSAAALTAHQSYATVIALRLLQGFGEGGSVPLMLGAILQVIPPYRKPEALTVYGLVVTIPVAASFSLSGVAVDFAGWRWLLSSAPLLGPVALFLVLTFLPKKPIEWSAFYKADYFGLFCLTAAAASLVVACDQGQRLDWFDSGFIDALFVLFAWFAVCFVLNTLWRPDALYALSTFRKPNFTIGLLEIGVFSASLLGASMLFPMEQEQLRYLRPLQVGNTLLWLGIPLACVASMLPFLLRHVDARPVLALGLTLGCIGSWLCVWLSPAWAGHDYLPFLLLQATGWLMVMVTNAFLTTGVLEPKDMLTGSAMFNLTRTLGFSAGGAIVTAIVTVRERVHSNANVVRSLDPGRPPVQHYIAQVQADPLATRLATLGQAQARVLSYADAWGWLAIALLVALALTLILAPAKVMIPPGRPTKP</sequence>
<keyword evidence="3 5" id="KW-1133">Transmembrane helix</keyword>
<accession>A0A5R9JAA4</accession>
<evidence type="ECO:0000256" key="3">
    <source>
        <dbReference type="ARBA" id="ARBA00022989"/>
    </source>
</evidence>